<gene>
    <name evidence="1" type="ORF">A5672_24730</name>
</gene>
<name>A0ABD6P005_9MYCO</name>
<evidence type="ECO:0008006" key="3">
    <source>
        <dbReference type="Google" id="ProtNLM"/>
    </source>
</evidence>
<accession>A0ABD6P005</accession>
<proteinExistence type="predicted"/>
<dbReference type="AlphaFoldDB" id="A0ABD6P005"/>
<dbReference type="Proteomes" id="UP000092086">
    <property type="component" value="Unassembled WGS sequence"/>
</dbReference>
<dbReference type="InterPro" id="IPR029063">
    <property type="entry name" value="SAM-dependent_MTases_sf"/>
</dbReference>
<evidence type="ECO:0000313" key="2">
    <source>
        <dbReference type="Proteomes" id="UP000092086"/>
    </source>
</evidence>
<evidence type="ECO:0000313" key="1">
    <source>
        <dbReference type="EMBL" id="OBG33183.1"/>
    </source>
</evidence>
<organism evidence="1 2">
    <name type="scientific">Mycobacterium alsense</name>
    <dbReference type="NCBI Taxonomy" id="324058"/>
    <lineage>
        <taxon>Bacteria</taxon>
        <taxon>Bacillati</taxon>
        <taxon>Actinomycetota</taxon>
        <taxon>Actinomycetes</taxon>
        <taxon>Mycobacteriales</taxon>
        <taxon>Mycobacteriaceae</taxon>
        <taxon>Mycobacterium</taxon>
    </lineage>
</organism>
<dbReference type="CDD" id="cd02440">
    <property type="entry name" value="AdoMet_MTases"/>
    <property type="match status" value="1"/>
</dbReference>
<dbReference type="EMBL" id="LZIT01000240">
    <property type="protein sequence ID" value="OBG33183.1"/>
    <property type="molecule type" value="Genomic_DNA"/>
</dbReference>
<reference evidence="1 2" key="1">
    <citation type="submission" date="2016-06" db="EMBL/GenBank/DDBJ databases">
        <authorList>
            <person name="Sutton G."/>
            <person name="Brinkac L."/>
            <person name="Sanka R."/>
            <person name="Adams M."/>
            <person name="Lau E."/>
            <person name="Sam S."/>
            <person name="Sreng N."/>
            <person name="Him V."/>
            <person name="Kerleguer A."/>
            <person name="Cheng S."/>
        </authorList>
    </citation>
    <scope>NUCLEOTIDE SEQUENCE [LARGE SCALE GENOMIC DNA]</scope>
    <source>
        <strain evidence="1 2">E2978</strain>
    </source>
</reference>
<protein>
    <recommendedName>
        <fullName evidence="3">SAM-dependent methyltransferase</fullName>
    </recommendedName>
</protein>
<sequence>MLRTLGPDLASMTTWPAVDTELHGEMAEVFKRTPRVHKLAHYLPIYEAVVDRARPIRMLEIGSFYGDSIQMWQEYLHPGSHIVGIDINSRLLKIADLGGINVRIAGGQHPSFLTEVATEFGPFDFILDGGSHTSSNMVSSFRYLFANALSQNGVYMVEDVHCDYWTPYRDSRVSFIDLVRALIDAMHSHYQAASDETCFRVGHPDRMREVTVPAITPILGGIEIYDSVVIVRRATRDLPRSIDPS</sequence>
<dbReference type="SUPFAM" id="SSF53335">
    <property type="entry name" value="S-adenosyl-L-methionine-dependent methyltransferases"/>
    <property type="match status" value="1"/>
</dbReference>
<comment type="caution">
    <text evidence="1">The sequence shown here is derived from an EMBL/GenBank/DDBJ whole genome shotgun (WGS) entry which is preliminary data.</text>
</comment>
<dbReference type="Gene3D" id="3.40.50.150">
    <property type="entry name" value="Vaccinia Virus protein VP39"/>
    <property type="match status" value="1"/>
</dbReference>